<comment type="caution">
    <text evidence="2">The sequence shown here is derived from an EMBL/GenBank/DDBJ whole genome shotgun (WGS) entry which is preliminary data.</text>
</comment>
<accession>A0A315W333</accession>
<evidence type="ECO:0000256" key="1">
    <source>
        <dbReference type="SAM" id="MobiDB-lite"/>
    </source>
</evidence>
<gene>
    <name evidence="2" type="ORF">CCH79_00009617</name>
</gene>
<feature type="compositionally biased region" description="Pro residues" evidence="1">
    <location>
        <begin position="218"/>
        <end position="227"/>
    </location>
</feature>
<dbReference type="AlphaFoldDB" id="A0A315W333"/>
<dbReference type="EMBL" id="NHOQ01000466">
    <property type="protein sequence ID" value="PWA30076.1"/>
    <property type="molecule type" value="Genomic_DNA"/>
</dbReference>
<evidence type="ECO:0000313" key="3">
    <source>
        <dbReference type="Proteomes" id="UP000250572"/>
    </source>
</evidence>
<evidence type="ECO:0000313" key="2">
    <source>
        <dbReference type="EMBL" id="PWA30076.1"/>
    </source>
</evidence>
<dbReference type="Proteomes" id="UP000250572">
    <property type="component" value="Unassembled WGS sequence"/>
</dbReference>
<reference evidence="2 3" key="1">
    <citation type="journal article" date="2018" name="G3 (Bethesda)">
        <title>A High-Quality Reference Genome for the Invasive Mosquitofish Gambusia affinis Using a Chicago Library.</title>
        <authorList>
            <person name="Hoffberg S.L."/>
            <person name="Troendle N.J."/>
            <person name="Glenn T.C."/>
            <person name="Mahmud O."/>
            <person name="Louha S."/>
            <person name="Chalopin D."/>
            <person name="Bennetzen J.L."/>
            <person name="Mauricio R."/>
        </authorList>
    </citation>
    <scope>NUCLEOTIDE SEQUENCE [LARGE SCALE GENOMIC DNA]</scope>
    <source>
        <strain evidence="2">NE01/NJP1002.9</strain>
        <tissue evidence="2">Muscle</tissue>
    </source>
</reference>
<feature type="compositionally biased region" description="Polar residues" evidence="1">
    <location>
        <begin position="198"/>
        <end position="215"/>
    </location>
</feature>
<protein>
    <submittedName>
        <fullName evidence="2">Uncharacterized protein</fullName>
    </submittedName>
</protein>
<proteinExistence type="predicted"/>
<organism evidence="2 3">
    <name type="scientific">Gambusia affinis</name>
    <name type="common">Western mosquitofish</name>
    <name type="synonym">Heterandria affinis</name>
    <dbReference type="NCBI Taxonomy" id="33528"/>
    <lineage>
        <taxon>Eukaryota</taxon>
        <taxon>Metazoa</taxon>
        <taxon>Chordata</taxon>
        <taxon>Craniata</taxon>
        <taxon>Vertebrata</taxon>
        <taxon>Euteleostomi</taxon>
        <taxon>Actinopterygii</taxon>
        <taxon>Neopterygii</taxon>
        <taxon>Teleostei</taxon>
        <taxon>Neoteleostei</taxon>
        <taxon>Acanthomorphata</taxon>
        <taxon>Ovalentaria</taxon>
        <taxon>Atherinomorphae</taxon>
        <taxon>Cyprinodontiformes</taxon>
        <taxon>Poeciliidae</taxon>
        <taxon>Poeciliinae</taxon>
        <taxon>Gambusia</taxon>
    </lineage>
</organism>
<sequence>MEIEESRKNVYIHLHAADLQSVAVETTNESLEEGLSAVNHPPTCAAPTYSPMTVIGCRFKNIRLSFSSNHKIPGMSLELSSAHPTGQQKFTQRATNGPRGRILSTSAFLCGEGEPEIPVCVQLVAFKQMLGRLAVGQTSLTSVACTGWLEEVLQMYFEDDLKLRSLGCLAPSGDALKCYRSRNTCYPIIRAAWSATSEPPVTTSGKAPSLSTMQQPEAPAPPCAGPP</sequence>
<keyword evidence="3" id="KW-1185">Reference proteome</keyword>
<feature type="region of interest" description="Disordered" evidence="1">
    <location>
        <begin position="198"/>
        <end position="227"/>
    </location>
</feature>
<name>A0A315W333_GAMAF</name>